<dbReference type="STRING" id="1121421.SAMN02745123_03467"/>
<keyword evidence="2 4" id="KW-0808">Transferase</keyword>
<keyword evidence="1 4" id="KW-0489">Methyltransferase</keyword>
<dbReference type="GO" id="GO:0008168">
    <property type="term" value="F:methyltransferase activity"/>
    <property type="evidence" value="ECO:0007669"/>
    <property type="project" value="UniProtKB-KW"/>
</dbReference>
<evidence type="ECO:0000313" key="5">
    <source>
        <dbReference type="Proteomes" id="UP000183997"/>
    </source>
</evidence>
<dbReference type="NCBIfam" id="TIGR00095">
    <property type="entry name" value="16S rRNA (guanine(966)-N(2))-methyltransferase RsmD"/>
    <property type="match status" value="1"/>
</dbReference>
<dbReference type="InterPro" id="IPR029063">
    <property type="entry name" value="SAM-dependent_MTases_sf"/>
</dbReference>
<dbReference type="RefSeq" id="WP_072916896.1">
    <property type="nucleotide sequence ID" value="NZ_FRAR01000028.1"/>
</dbReference>
<dbReference type="PANTHER" id="PTHR43542:SF1">
    <property type="entry name" value="METHYLTRANSFERASE"/>
    <property type="match status" value="1"/>
</dbReference>
<gene>
    <name evidence="4" type="ORF">SAMN02745123_03467</name>
</gene>
<evidence type="ECO:0000256" key="2">
    <source>
        <dbReference type="ARBA" id="ARBA00022679"/>
    </source>
</evidence>
<evidence type="ECO:0000256" key="3">
    <source>
        <dbReference type="SAM" id="MobiDB-lite"/>
    </source>
</evidence>
<reference evidence="5" key="1">
    <citation type="submission" date="2016-11" db="EMBL/GenBank/DDBJ databases">
        <authorList>
            <person name="Varghese N."/>
            <person name="Submissions S."/>
        </authorList>
    </citation>
    <scope>NUCLEOTIDE SEQUENCE [LARGE SCALE GENOMIC DNA]</scope>
    <source>
        <strain evidence="5">DSM 10349</strain>
    </source>
</reference>
<dbReference type="Proteomes" id="UP000183997">
    <property type="component" value="Unassembled WGS sequence"/>
</dbReference>
<dbReference type="InterPro" id="IPR004398">
    <property type="entry name" value="RNA_MeTrfase_RsmD"/>
</dbReference>
<dbReference type="GO" id="GO:0003676">
    <property type="term" value="F:nucleic acid binding"/>
    <property type="evidence" value="ECO:0007669"/>
    <property type="project" value="InterPro"/>
</dbReference>
<dbReference type="Pfam" id="PF03602">
    <property type="entry name" value="Cons_hypoth95"/>
    <property type="match status" value="1"/>
</dbReference>
<dbReference type="GO" id="GO:0031167">
    <property type="term" value="P:rRNA methylation"/>
    <property type="evidence" value="ECO:0007669"/>
    <property type="project" value="InterPro"/>
</dbReference>
<dbReference type="Gene3D" id="3.40.50.150">
    <property type="entry name" value="Vaccinia Virus protein VP39"/>
    <property type="match status" value="1"/>
</dbReference>
<proteinExistence type="predicted"/>
<dbReference type="PROSITE" id="PS00092">
    <property type="entry name" value="N6_MTASE"/>
    <property type="match status" value="1"/>
</dbReference>
<dbReference type="AlphaFoldDB" id="A0A1M6W4Q0"/>
<dbReference type="EMBL" id="FRAR01000028">
    <property type="protein sequence ID" value="SHK88618.1"/>
    <property type="molecule type" value="Genomic_DNA"/>
</dbReference>
<organism evidence="4 5">
    <name type="scientific">Desulforamulus aeronauticus DSM 10349</name>
    <dbReference type="NCBI Taxonomy" id="1121421"/>
    <lineage>
        <taxon>Bacteria</taxon>
        <taxon>Bacillati</taxon>
        <taxon>Bacillota</taxon>
        <taxon>Clostridia</taxon>
        <taxon>Eubacteriales</taxon>
        <taxon>Peptococcaceae</taxon>
        <taxon>Desulforamulus</taxon>
    </lineage>
</organism>
<dbReference type="CDD" id="cd02440">
    <property type="entry name" value="AdoMet_MTases"/>
    <property type="match status" value="1"/>
</dbReference>
<name>A0A1M6W4Q0_9FIRM</name>
<evidence type="ECO:0000256" key="1">
    <source>
        <dbReference type="ARBA" id="ARBA00022603"/>
    </source>
</evidence>
<dbReference type="SUPFAM" id="SSF53335">
    <property type="entry name" value="S-adenosyl-L-methionine-dependent methyltransferases"/>
    <property type="match status" value="1"/>
</dbReference>
<evidence type="ECO:0000313" key="4">
    <source>
        <dbReference type="EMBL" id="SHK88618.1"/>
    </source>
</evidence>
<dbReference type="PANTHER" id="PTHR43542">
    <property type="entry name" value="METHYLTRANSFERASE"/>
    <property type="match status" value="1"/>
</dbReference>
<sequence length="188" mass="20878">MRIIAGTARGRNLKSPKGMSTRPTSDRVREALFNIVTPYVPDSRFLDLFSGTGAVGIEALSRGAAKAVLVEKDRNTTKIILENLDLCRLKESAEVLTLDVAKAISLLGHRREIFDLIFIDPPYQKGFEEPTIEEILAQAILAPEGIVIVESNKVDLPPETVGVLRAYRREKYGDTALTFYRHDIKGEP</sequence>
<dbReference type="PIRSF" id="PIRSF004553">
    <property type="entry name" value="CHP00095"/>
    <property type="match status" value="1"/>
</dbReference>
<protein>
    <submittedName>
        <fullName evidence="4">16S rRNA (Guanine(966)-N(2))-methyltransferase RsmD</fullName>
    </submittedName>
</protein>
<keyword evidence="5" id="KW-1185">Reference proteome</keyword>
<feature type="region of interest" description="Disordered" evidence="3">
    <location>
        <begin position="1"/>
        <end position="23"/>
    </location>
</feature>
<dbReference type="InterPro" id="IPR002052">
    <property type="entry name" value="DNA_methylase_N6_adenine_CS"/>
</dbReference>
<dbReference type="OrthoDB" id="9803017at2"/>
<accession>A0A1M6W4Q0</accession>